<protein>
    <submittedName>
        <fullName evidence="1">Uncharacterized protein</fullName>
    </submittedName>
</protein>
<evidence type="ECO:0000313" key="1">
    <source>
        <dbReference type="EMBL" id="PPD59196.1"/>
    </source>
</evidence>
<organism evidence="1 2">
    <name type="scientific">Dehalogenimonas etheniformans</name>
    <dbReference type="NCBI Taxonomy" id="1536648"/>
    <lineage>
        <taxon>Bacteria</taxon>
        <taxon>Bacillati</taxon>
        <taxon>Chloroflexota</taxon>
        <taxon>Dehalococcoidia</taxon>
        <taxon>Dehalococcoidales</taxon>
        <taxon>Dehalococcoidaceae</taxon>
        <taxon>Dehalogenimonas</taxon>
    </lineage>
</organism>
<proteinExistence type="predicted"/>
<dbReference type="Proteomes" id="UP000235653">
    <property type="component" value="Unassembled WGS sequence"/>
</dbReference>
<comment type="caution">
    <text evidence="1">The sequence shown here is derived from an EMBL/GenBank/DDBJ whole genome shotgun (WGS) entry which is preliminary data.</text>
</comment>
<dbReference type="EMBL" id="JQAN02000001">
    <property type="protein sequence ID" value="PPD59196.1"/>
    <property type="molecule type" value="Genomic_DNA"/>
</dbReference>
<evidence type="ECO:0000313" key="2">
    <source>
        <dbReference type="Proteomes" id="UP000235653"/>
    </source>
</evidence>
<accession>A0A2P5PA59</accession>
<reference evidence="1 2" key="1">
    <citation type="journal article" date="2017" name="ISME J.">
        <title>Grape pomace compost harbors organohalide-respiring Dehalogenimonas species with novel reductive dehalogenase genes.</title>
        <authorList>
            <person name="Yang Y."/>
            <person name="Higgins S.A."/>
            <person name="Yan J."/>
            <person name="Simsir B."/>
            <person name="Chourey K."/>
            <person name="Iyer R."/>
            <person name="Hettich R.L."/>
            <person name="Baldwin B."/>
            <person name="Ogles D.M."/>
            <person name="Loffler F.E."/>
        </authorList>
    </citation>
    <scope>NUCLEOTIDE SEQUENCE [LARGE SCALE GENOMIC DNA]</scope>
    <source>
        <strain evidence="1 2">GP</strain>
    </source>
</reference>
<sequence>MNLAKRFSIPHRDNWPSPSLYYEAINSSTHQFKEEIYDIYFGAKFRYNYREKEAWDNYPKPHEVLYGNVMGVEATNEQIDNLFRIQKDFGIEISLTINQLNVPIELYYSKNDRVLEAFINWLQEFYDRGLRSCTLANNHLMRSGVLHKRFPEMKWKNTVNQQVSTAQQVLDYLYLGYNVVQLDRSLNRNMDELKRIREAVDEYKERYPEKHVKTCMLVWEDCMPSCPFKREHDDLQMHLRKINYELNPWSQLTCKTWRDVLGDNTIPRFGTNCYWSSVDTFNEYAELVDIFKYSGRLSPIIPQGNGTLKAGWLFSNRVAADSFSTIIENKFEPLYLWIFGTGIFSQLVTDPEIIQSGLSNNFWMTDQGKKLERVLMNCKNQCHRCHLCEKTFGIDDIQSILEPEIPAKLIGKKH</sequence>
<dbReference type="RefSeq" id="WP_102331430.1">
    <property type="nucleotide sequence ID" value="NZ_CP058566.2"/>
</dbReference>
<keyword evidence="2" id="KW-1185">Reference proteome</keyword>
<gene>
    <name evidence="1" type="ORF">JP09_000525</name>
</gene>
<dbReference type="AlphaFoldDB" id="A0A2P5PA59"/>
<name>A0A2P5PA59_9CHLR</name>
<dbReference type="OrthoDB" id="9803063at2"/>